<comment type="similarity">
    <text evidence="9">Belongs to the dethiobiotin synthetase family.</text>
</comment>
<comment type="pathway">
    <text evidence="9">Cofactor biosynthesis; biotin biosynthesis; biotin from 7,8-diaminononanoate: step 1/2.</text>
</comment>
<keyword evidence="7 9" id="KW-0460">Magnesium</keyword>
<evidence type="ECO:0000256" key="6">
    <source>
        <dbReference type="ARBA" id="ARBA00022840"/>
    </source>
</evidence>
<evidence type="ECO:0000256" key="5">
    <source>
        <dbReference type="ARBA" id="ARBA00022756"/>
    </source>
</evidence>
<keyword evidence="6 9" id="KW-0067">ATP-binding</keyword>
<keyword evidence="3 9" id="KW-0479">Metal-binding</keyword>
<feature type="binding site" evidence="9">
    <location>
        <position position="115"/>
    </location>
    <ligand>
        <name>Mg(2+)</name>
        <dbReference type="ChEBI" id="CHEBI:18420"/>
    </ligand>
</feature>
<evidence type="ECO:0000256" key="9">
    <source>
        <dbReference type="HAMAP-Rule" id="MF_00336"/>
    </source>
</evidence>
<feature type="binding site" evidence="9">
    <location>
        <begin position="175"/>
        <end position="176"/>
    </location>
    <ligand>
        <name>ATP</name>
        <dbReference type="ChEBI" id="CHEBI:30616"/>
    </ligand>
</feature>
<dbReference type="PIRSF" id="PIRSF006755">
    <property type="entry name" value="DTB_synth"/>
    <property type="match status" value="1"/>
</dbReference>
<keyword evidence="4 9" id="KW-0547">Nucleotide-binding</keyword>
<dbReference type="InterPro" id="IPR004472">
    <property type="entry name" value="DTB_synth_BioD"/>
</dbReference>
<evidence type="ECO:0000313" key="10">
    <source>
        <dbReference type="EMBL" id="KCZ71828.1"/>
    </source>
</evidence>
<dbReference type="PATRIC" id="fig|1392998.3.peg.1884"/>
<feature type="active site" evidence="9">
    <location>
        <position position="37"/>
    </location>
</feature>
<keyword evidence="11" id="KW-1185">Reference proteome</keyword>
<comment type="cofactor">
    <cofactor evidence="9">
        <name>Mg(2+)</name>
        <dbReference type="ChEBI" id="CHEBI:18420"/>
    </cofactor>
</comment>
<dbReference type="NCBIfam" id="TIGR00347">
    <property type="entry name" value="bioD"/>
    <property type="match status" value="1"/>
</dbReference>
<dbReference type="AlphaFoldDB" id="A0A062V5F9"/>
<evidence type="ECO:0000256" key="7">
    <source>
        <dbReference type="ARBA" id="ARBA00022842"/>
    </source>
</evidence>
<dbReference type="GO" id="GO:0005524">
    <property type="term" value="F:ATP binding"/>
    <property type="evidence" value="ECO:0007669"/>
    <property type="project" value="UniProtKB-UniRule"/>
</dbReference>
<name>A0A062V5F9_9EURY</name>
<dbReference type="GO" id="GO:0005829">
    <property type="term" value="C:cytosol"/>
    <property type="evidence" value="ECO:0007669"/>
    <property type="project" value="TreeGrafter"/>
</dbReference>
<dbReference type="FunFam" id="3.40.50.300:FF:000292">
    <property type="entry name" value="ATP-dependent dethiobiotin synthetase BioD"/>
    <property type="match status" value="1"/>
</dbReference>
<dbReference type="Gene3D" id="3.40.50.300">
    <property type="entry name" value="P-loop containing nucleotide triphosphate hydrolases"/>
    <property type="match status" value="1"/>
</dbReference>
<dbReference type="HAMAP" id="MF_00336">
    <property type="entry name" value="BioD"/>
    <property type="match status" value="1"/>
</dbReference>
<dbReference type="PANTHER" id="PTHR43210">
    <property type="entry name" value="DETHIOBIOTIN SYNTHETASE"/>
    <property type="match status" value="1"/>
</dbReference>
<dbReference type="OrthoDB" id="50320at2157"/>
<reference evidence="10 11" key="1">
    <citation type="journal article" date="2013" name="Nature">
        <title>Anaerobic oxidation of methane coupled to nitrate reduction in a novel archaeal lineage.</title>
        <authorList>
            <person name="Haroon M.F."/>
            <person name="Hu S."/>
            <person name="Shi Y."/>
            <person name="Imelfort M."/>
            <person name="Keller J."/>
            <person name="Hugenholtz P."/>
            <person name="Yuan Z."/>
            <person name="Tyson G.W."/>
        </authorList>
    </citation>
    <scope>NUCLEOTIDE SEQUENCE [LARGE SCALE GENOMIC DNA]</scope>
    <source>
        <strain evidence="10 11">ANME-2d</strain>
    </source>
</reference>
<dbReference type="Pfam" id="PF13500">
    <property type="entry name" value="AAA_26"/>
    <property type="match status" value="1"/>
</dbReference>
<keyword evidence="2 9" id="KW-0436">Ligase</keyword>
<dbReference type="EMBL" id="JMIY01000004">
    <property type="protein sequence ID" value="KCZ71828.1"/>
    <property type="molecule type" value="Genomic_DNA"/>
</dbReference>
<dbReference type="RefSeq" id="WP_048090824.1">
    <property type="nucleotide sequence ID" value="NZ_JMIY01000004.1"/>
</dbReference>
<dbReference type="InterPro" id="IPR027417">
    <property type="entry name" value="P-loop_NTPase"/>
</dbReference>
<comment type="subcellular location">
    <subcellularLocation>
        <location evidence="9">Cytoplasm</location>
    </subcellularLocation>
</comment>
<organism evidence="10 11">
    <name type="scientific">Candidatus Methanoperedens nitratireducens</name>
    <dbReference type="NCBI Taxonomy" id="1392998"/>
    <lineage>
        <taxon>Archaea</taxon>
        <taxon>Methanobacteriati</taxon>
        <taxon>Methanobacteriota</taxon>
        <taxon>Stenosarchaea group</taxon>
        <taxon>Methanomicrobia</taxon>
        <taxon>Methanosarcinales</taxon>
        <taxon>ANME-2 cluster</taxon>
        <taxon>Candidatus Methanoperedentaceae</taxon>
        <taxon>Candidatus Methanoperedens</taxon>
    </lineage>
</organism>
<protein>
    <recommendedName>
        <fullName evidence="9">ATP-dependent dethiobiotin synthetase BioD</fullName>
        <ecNumber evidence="9">6.3.3.3</ecNumber>
    </recommendedName>
    <alternativeName>
        <fullName evidence="9">DTB synthetase</fullName>
        <shortName evidence="9">DTBS</shortName>
    </alternativeName>
    <alternativeName>
        <fullName evidence="9">Dethiobiotin synthase</fullName>
    </alternativeName>
</protein>
<dbReference type="GO" id="GO:0009102">
    <property type="term" value="P:biotin biosynthetic process"/>
    <property type="evidence" value="ECO:0007669"/>
    <property type="project" value="UniProtKB-UniRule"/>
</dbReference>
<dbReference type="SUPFAM" id="SSF52540">
    <property type="entry name" value="P-loop containing nucleoside triphosphate hydrolases"/>
    <property type="match status" value="1"/>
</dbReference>
<evidence type="ECO:0000256" key="8">
    <source>
        <dbReference type="ARBA" id="ARBA00047386"/>
    </source>
</evidence>
<comment type="caution">
    <text evidence="10">The sequence shown here is derived from an EMBL/GenBank/DDBJ whole genome shotgun (WGS) entry which is preliminary data.</text>
</comment>
<dbReference type="Proteomes" id="UP000027153">
    <property type="component" value="Unassembled WGS sequence"/>
</dbReference>
<comment type="function">
    <text evidence="9">Catalyzes a mechanistically unusual reaction, the ATP-dependent insertion of CO2 between the N7 and N8 nitrogen atoms of 7,8-diaminopelargonic acid (DAPA, also called 7,8-diammoniononanoate) to form a ureido ring.</text>
</comment>
<dbReference type="EC" id="6.3.3.3" evidence="9"/>
<gene>
    <name evidence="9" type="primary">bioD</name>
    <name evidence="10" type="ORF">ANME2D_01883</name>
</gene>
<feature type="binding site" evidence="9">
    <location>
        <position position="54"/>
    </location>
    <ligand>
        <name>ATP</name>
        <dbReference type="ChEBI" id="CHEBI:30616"/>
    </ligand>
</feature>
<comment type="catalytic activity">
    <reaction evidence="9">
        <text>(7R,8S)-7,8-diammoniononanoate + CO2 + ATP = (4R,5S)-dethiobiotin + ADP + phosphate + 3 H(+)</text>
        <dbReference type="Rhea" id="RHEA:15805"/>
        <dbReference type="ChEBI" id="CHEBI:15378"/>
        <dbReference type="ChEBI" id="CHEBI:16526"/>
        <dbReference type="ChEBI" id="CHEBI:30616"/>
        <dbReference type="ChEBI" id="CHEBI:43474"/>
        <dbReference type="ChEBI" id="CHEBI:149469"/>
        <dbReference type="ChEBI" id="CHEBI:149473"/>
        <dbReference type="ChEBI" id="CHEBI:456216"/>
        <dbReference type="EC" id="6.3.3.3"/>
    </reaction>
</comment>
<evidence type="ECO:0000313" key="11">
    <source>
        <dbReference type="Proteomes" id="UP000027153"/>
    </source>
</evidence>
<evidence type="ECO:0000256" key="4">
    <source>
        <dbReference type="ARBA" id="ARBA00022741"/>
    </source>
</evidence>
<sequence length="234" mass="24940">MTGIFITGTDTGIGKTAVAAGLAGALKERGYSVGVMKTVQSGAALRNGKLYSQDAELMIKAACPCDEEELICPVLLREALAPDIAAKIEGKTIDPGLIKNAYMELERRHDIVVVEGAGGIAVPVKDRFLISDLIVLLGIPAIIVARPGLGTINHTFLTIEYAKKCGIQIIGVIINNYRGGMAEETNPEVIKDLTGITVLGIIPHDLKIDVDRGEPGDIVALVHRHVDIEAIIRF</sequence>
<evidence type="ECO:0000256" key="1">
    <source>
        <dbReference type="ARBA" id="ARBA00022490"/>
    </source>
</evidence>
<evidence type="ECO:0000256" key="3">
    <source>
        <dbReference type="ARBA" id="ARBA00022723"/>
    </source>
</evidence>
<evidence type="ECO:0000256" key="2">
    <source>
        <dbReference type="ARBA" id="ARBA00022598"/>
    </source>
</evidence>
<comment type="catalytic activity">
    <reaction evidence="8">
        <text>(7R,8S)-8-amino-7-(carboxyamino)nonanoate + ATP = (4R,5S)-dethiobiotin + ADP + phosphate + H(+)</text>
        <dbReference type="Rhea" id="RHEA:63684"/>
        <dbReference type="ChEBI" id="CHEBI:15378"/>
        <dbReference type="ChEBI" id="CHEBI:30616"/>
        <dbReference type="ChEBI" id="CHEBI:43474"/>
        <dbReference type="ChEBI" id="CHEBI:149470"/>
        <dbReference type="ChEBI" id="CHEBI:149473"/>
        <dbReference type="ChEBI" id="CHEBI:456216"/>
    </reaction>
</comment>
<feature type="binding site" evidence="9">
    <location>
        <position position="16"/>
    </location>
    <ligand>
        <name>Mg(2+)</name>
        <dbReference type="ChEBI" id="CHEBI:18420"/>
    </ligand>
</feature>
<feature type="binding site" evidence="9">
    <location>
        <begin position="115"/>
        <end position="118"/>
    </location>
    <ligand>
        <name>ATP</name>
        <dbReference type="ChEBI" id="CHEBI:30616"/>
    </ligand>
</feature>
<feature type="binding site" evidence="9">
    <location>
        <position position="54"/>
    </location>
    <ligand>
        <name>Mg(2+)</name>
        <dbReference type="ChEBI" id="CHEBI:18420"/>
    </ligand>
</feature>
<dbReference type="PANTHER" id="PTHR43210:SF2">
    <property type="entry name" value="ATP-DEPENDENT DETHIOBIOTIN SYNTHETASE BIOD 2"/>
    <property type="match status" value="1"/>
</dbReference>
<keyword evidence="1 9" id="KW-0963">Cytoplasm</keyword>
<comment type="caution">
    <text evidence="9">Lacks conserved residue(s) required for the propagation of feature annotation.</text>
</comment>
<dbReference type="GO" id="GO:0000287">
    <property type="term" value="F:magnesium ion binding"/>
    <property type="evidence" value="ECO:0007669"/>
    <property type="project" value="UniProtKB-UniRule"/>
</dbReference>
<dbReference type="GO" id="GO:0004141">
    <property type="term" value="F:dethiobiotin synthase activity"/>
    <property type="evidence" value="ECO:0007669"/>
    <property type="project" value="UniProtKB-UniRule"/>
</dbReference>
<keyword evidence="5 9" id="KW-0093">Biotin biosynthesis</keyword>
<accession>A0A062V5F9</accession>
<dbReference type="CDD" id="cd03109">
    <property type="entry name" value="DTBS"/>
    <property type="match status" value="1"/>
</dbReference>
<proteinExistence type="inferred from homology"/>
<feature type="binding site" evidence="9">
    <location>
        <position position="41"/>
    </location>
    <ligand>
        <name>substrate</name>
    </ligand>
</feature>
<dbReference type="UniPathway" id="UPA00078">
    <property type="reaction ID" value="UER00161"/>
</dbReference>
<dbReference type="GO" id="GO:0042803">
    <property type="term" value="F:protein homodimerization activity"/>
    <property type="evidence" value="ECO:0007669"/>
    <property type="project" value="UniProtKB-ARBA"/>
</dbReference>
<comment type="subunit">
    <text evidence="9">Homodimer.</text>
</comment>